<keyword evidence="4" id="KW-1185">Reference proteome</keyword>
<evidence type="ECO:0000259" key="2">
    <source>
        <dbReference type="PROSITE" id="PS51662"/>
    </source>
</evidence>
<dbReference type="Pfam" id="PF02333">
    <property type="entry name" value="Phytase"/>
    <property type="match status" value="1"/>
</dbReference>
<name>A0ABT1QUJ5_9GAMM</name>
<accession>A0ABT1QUJ5</accession>
<dbReference type="SUPFAM" id="SSF50956">
    <property type="entry name" value="Thermostable phytase (3-phytase)"/>
    <property type="match status" value="1"/>
</dbReference>
<dbReference type="EMBL" id="JANFQO010000013">
    <property type="protein sequence ID" value="MCQ4165960.1"/>
    <property type="molecule type" value="Genomic_DNA"/>
</dbReference>
<dbReference type="RefSeq" id="WP_255915148.1">
    <property type="nucleotide sequence ID" value="NZ_JANFQO010000013.1"/>
</dbReference>
<evidence type="ECO:0000313" key="4">
    <source>
        <dbReference type="Proteomes" id="UP001165498"/>
    </source>
</evidence>
<proteinExistence type="predicted"/>
<keyword evidence="1" id="KW-0732">Signal</keyword>
<dbReference type="Proteomes" id="UP001165498">
    <property type="component" value="Unassembled WGS sequence"/>
</dbReference>
<dbReference type="PROSITE" id="PS51257">
    <property type="entry name" value="PROKAR_LIPOPROTEIN"/>
    <property type="match status" value="1"/>
</dbReference>
<feature type="signal peptide" evidence="1">
    <location>
        <begin position="1"/>
        <end position="19"/>
    </location>
</feature>
<evidence type="ECO:0000256" key="1">
    <source>
        <dbReference type="SAM" id="SignalP"/>
    </source>
</evidence>
<organism evidence="3 4">
    <name type="scientific">Tahibacter harae</name>
    <dbReference type="NCBI Taxonomy" id="2963937"/>
    <lineage>
        <taxon>Bacteria</taxon>
        <taxon>Pseudomonadati</taxon>
        <taxon>Pseudomonadota</taxon>
        <taxon>Gammaproteobacteria</taxon>
        <taxon>Lysobacterales</taxon>
        <taxon>Rhodanobacteraceae</taxon>
        <taxon>Tahibacter</taxon>
    </lineage>
</organism>
<evidence type="ECO:0000313" key="3">
    <source>
        <dbReference type="EMBL" id="MCQ4165960.1"/>
    </source>
</evidence>
<protein>
    <submittedName>
        <fullName evidence="3">Phytase</fullName>
    </submittedName>
</protein>
<feature type="chain" id="PRO_5046821248" evidence="1">
    <location>
        <begin position="20"/>
        <end position="382"/>
    </location>
</feature>
<dbReference type="InterPro" id="IPR011042">
    <property type="entry name" value="6-blade_b-propeller_TolB-like"/>
</dbReference>
<dbReference type="PROSITE" id="PS51662">
    <property type="entry name" value="BP_PHYTASE"/>
    <property type="match status" value="1"/>
</dbReference>
<dbReference type="InterPro" id="IPR003431">
    <property type="entry name" value="B-propeller_Phytase"/>
</dbReference>
<dbReference type="Gene3D" id="2.120.10.30">
    <property type="entry name" value="TolB, C-terminal domain"/>
    <property type="match status" value="1"/>
</dbReference>
<gene>
    <name evidence="3" type="ORF">NM961_14660</name>
</gene>
<sequence length="382" mass="41604">MLSSRFRALLVLGLTAVLAGGCATRQTVEREPDEQAAAEPRLATAGIAHASLREAFVTPATPQDNVDSPALWMSPDGKPLLLATAKATGRLMTYDGDSGAALGVRGKAGKGAGEFDRPNGIFVVDDLVFVVERDNRRVQVLRLPEFQPLGSFGPHELQQPYGIWLRRLGPQRFDVFISDAYMAGKDAKGDDVVPPLAQLDKRVRRYSVSVGTRLEARFDSSIGDTGEAGAIRIPESIWGDSAHDRLLIAEEDTATGTAVREYDLDGRFRGRSIGLGLFRAQAEGLTLWQCSDGSGYWIATDQFKDRSLFHVYDRNSLEHLGAFAGATVANTDGIWLHQAGTKRFPDGVFYAVHDDQAVGAFDWRDIAKALKLRVNCEAAGKR</sequence>
<reference evidence="3" key="1">
    <citation type="submission" date="2022-07" db="EMBL/GenBank/DDBJ databases">
        <title>Tahibacter sp., a new gammaproteobacterium isolated from the silt sample collected at pig farm.</title>
        <authorList>
            <person name="Chen H."/>
        </authorList>
    </citation>
    <scope>NUCLEOTIDE SEQUENCE</scope>
    <source>
        <strain evidence="3">P2K</strain>
    </source>
</reference>
<feature type="domain" description="BPP" evidence="2">
    <location>
        <begin position="42"/>
        <end position="370"/>
    </location>
</feature>
<comment type="caution">
    <text evidence="3">The sequence shown here is derived from an EMBL/GenBank/DDBJ whole genome shotgun (WGS) entry which is preliminary data.</text>
</comment>